<evidence type="ECO:0000313" key="2">
    <source>
        <dbReference type="Proteomes" id="UP000177103"/>
    </source>
</evidence>
<proteinExistence type="predicted"/>
<dbReference type="Proteomes" id="UP000177103">
    <property type="component" value="Unassembled WGS sequence"/>
</dbReference>
<accession>A0A1G1W983</accession>
<evidence type="ECO:0000313" key="1">
    <source>
        <dbReference type="EMBL" id="OGY24246.1"/>
    </source>
</evidence>
<sequence>MKNIIAEEQLEQKLLTQVKLIRGIVAGARTPQSLGADIIKIIKSNLAQADFDIASVSAETVIVTTTVTPGDGQLTIWNLLWTLLARESPNPPTDPPPSGKYHWPEGEDDGSRLLGSTIFVYSHPMDYDNSADSSGVRIGYIVIQTGIYYKCRIRTRWYAPDQTI</sequence>
<protein>
    <submittedName>
        <fullName evidence="1">Uncharacterized protein</fullName>
    </submittedName>
</protein>
<organism evidence="1 2">
    <name type="scientific">Candidatus Woykebacteria bacterium RBG_13_40_7b</name>
    <dbReference type="NCBI Taxonomy" id="1802594"/>
    <lineage>
        <taxon>Bacteria</taxon>
        <taxon>Candidatus Woykeibacteriota</taxon>
    </lineage>
</organism>
<gene>
    <name evidence="1" type="ORF">A2Y57_04125</name>
</gene>
<dbReference type="AlphaFoldDB" id="A0A1G1W983"/>
<name>A0A1G1W983_9BACT</name>
<reference evidence="1 2" key="1">
    <citation type="journal article" date="2016" name="Nat. Commun.">
        <title>Thousands of microbial genomes shed light on interconnected biogeochemical processes in an aquifer system.</title>
        <authorList>
            <person name="Anantharaman K."/>
            <person name="Brown C.T."/>
            <person name="Hug L.A."/>
            <person name="Sharon I."/>
            <person name="Castelle C.J."/>
            <person name="Probst A.J."/>
            <person name="Thomas B.C."/>
            <person name="Singh A."/>
            <person name="Wilkins M.J."/>
            <person name="Karaoz U."/>
            <person name="Brodie E.L."/>
            <person name="Williams K.H."/>
            <person name="Hubbard S.S."/>
            <person name="Banfield J.F."/>
        </authorList>
    </citation>
    <scope>NUCLEOTIDE SEQUENCE [LARGE SCALE GENOMIC DNA]</scope>
</reference>
<comment type="caution">
    <text evidence="1">The sequence shown here is derived from an EMBL/GenBank/DDBJ whole genome shotgun (WGS) entry which is preliminary data.</text>
</comment>
<dbReference type="EMBL" id="MHCQ01000030">
    <property type="protein sequence ID" value="OGY24246.1"/>
    <property type="molecule type" value="Genomic_DNA"/>
</dbReference>